<name>A0A0C2GN45_9BILA</name>
<evidence type="ECO:0000259" key="1">
    <source>
        <dbReference type="Pfam" id="PF01764"/>
    </source>
</evidence>
<dbReference type="Gene3D" id="3.40.50.1820">
    <property type="entry name" value="alpha/beta hydrolase"/>
    <property type="match status" value="1"/>
</dbReference>
<protein>
    <submittedName>
        <fullName evidence="2">Triacylglycerol lipase</fullName>
    </submittedName>
</protein>
<dbReference type="InterPro" id="IPR029058">
    <property type="entry name" value="AB_hydrolase_fold"/>
</dbReference>
<dbReference type="PANTHER" id="PTHR45908">
    <property type="entry name" value="PROTEIN CBG11750-RELATED"/>
    <property type="match status" value="1"/>
</dbReference>
<dbReference type="SUPFAM" id="SSF53474">
    <property type="entry name" value="alpha/beta-Hydrolases"/>
    <property type="match status" value="1"/>
</dbReference>
<sequence>MREEKLSYKESLVLALAHNPRKTNYDEQTARMLLNMSAAAYGNLQQTCLNGIHSSPYTVLSPLKGRCDGWLDTCAGYIAASDVDKHLIIVFRGSMTWLQIAFQGAEYFTPVEFYGMGNVNHYFADGVEVLWPSIQQVLRNPMYSNYTVTFTGHSLGGALAAVATARTVAEGLRPGHQLTVYTFGEPRVGNVDFAKTFDRLIPNSYRVVFGKDIVPHLPFCKKKWEIFGPYPKSMSVGSSYVECVGEPRGEDATCSNRHNLWFYFLHISQLFLHNHFVYDHRHYFDIEVPEFGKEGCPIG</sequence>
<gene>
    <name evidence="2" type="ORF">ANCDUO_09269</name>
</gene>
<dbReference type="AlphaFoldDB" id="A0A0C2GN45"/>
<dbReference type="Pfam" id="PF01764">
    <property type="entry name" value="Lipase_3"/>
    <property type="match status" value="1"/>
</dbReference>
<dbReference type="Proteomes" id="UP000054047">
    <property type="component" value="Unassembled WGS sequence"/>
</dbReference>
<evidence type="ECO:0000313" key="3">
    <source>
        <dbReference type="Proteomes" id="UP000054047"/>
    </source>
</evidence>
<organism evidence="2 3">
    <name type="scientific">Ancylostoma duodenale</name>
    <dbReference type="NCBI Taxonomy" id="51022"/>
    <lineage>
        <taxon>Eukaryota</taxon>
        <taxon>Metazoa</taxon>
        <taxon>Ecdysozoa</taxon>
        <taxon>Nematoda</taxon>
        <taxon>Chromadorea</taxon>
        <taxon>Rhabditida</taxon>
        <taxon>Rhabditina</taxon>
        <taxon>Rhabditomorpha</taxon>
        <taxon>Strongyloidea</taxon>
        <taxon>Ancylostomatidae</taxon>
        <taxon>Ancylostomatinae</taxon>
        <taxon>Ancylostoma</taxon>
    </lineage>
</organism>
<proteinExistence type="predicted"/>
<evidence type="ECO:0000313" key="2">
    <source>
        <dbReference type="EMBL" id="KIH60484.1"/>
    </source>
</evidence>
<reference evidence="2 3" key="1">
    <citation type="submission" date="2013-12" db="EMBL/GenBank/DDBJ databases">
        <title>Draft genome of the parsitic nematode Ancylostoma duodenale.</title>
        <authorList>
            <person name="Mitreva M."/>
        </authorList>
    </citation>
    <scope>NUCLEOTIDE SEQUENCE [LARGE SCALE GENOMIC DNA]</scope>
    <source>
        <strain evidence="2 3">Zhejiang</strain>
    </source>
</reference>
<dbReference type="PANTHER" id="PTHR45908:SF5">
    <property type="entry name" value="FUNGAL LIPASE-LIKE DOMAIN-CONTAINING PROTEIN"/>
    <property type="match status" value="1"/>
</dbReference>
<accession>A0A0C2GN45</accession>
<dbReference type="InterPro" id="IPR002921">
    <property type="entry name" value="Fungal_lipase-type"/>
</dbReference>
<dbReference type="OrthoDB" id="438440at2759"/>
<dbReference type="EMBL" id="KN730915">
    <property type="protein sequence ID" value="KIH60484.1"/>
    <property type="molecule type" value="Genomic_DNA"/>
</dbReference>
<feature type="domain" description="Fungal lipase-type" evidence="1">
    <location>
        <begin position="89"/>
        <end position="221"/>
    </location>
</feature>
<keyword evidence="3" id="KW-1185">Reference proteome</keyword>
<dbReference type="GO" id="GO:0006629">
    <property type="term" value="P:lipid metabolic process"/>
    <property type="evidence" value="ECO:0007669"/>
    <property type="project" value="InterPro"/>
</dbReference>
<dbReference type="CDD" id="cd00519">
    <property type="entry name" value="Lipase_3"/>
    <property type="match status" value="1"/>
</dbReference>